<organism evidence="1 2">
    <name type="scientific">Trifolium medium</name>
    <dbReference type="NCBI Taxonomy" id="97028"/>
    <lineage>
        <taxon>Eukaryota</taxon>
        <taxon>Viridiplantae</taxon>
        <taxon>Streptophyta</taxon>
        <taxon>Embryophyta</taxon>
        <taxon>Tracheophyta</taxon>
        <taxon>Spermatophyta</taxon>
        <taxon>Magnoliopsida</taxon>
        <taxon>eudicotyledons</taxon>
        <taxon>Gunneridae</taxon>
        <taxon>Pentapetalae</taxon>
        <taxon>rosids</taxon>
        <taxon>fabids</taxon>
        <taxon>Fabales</taxon>
        <taxon>Fabaceae</taxon>
        <taxon>Papilionoideae</taxon>
        <taxon>50 kb inversion clade</taxon>
        <taxon>NPAAA clade</taxon>
        <taxon>Hologalegina</taxon>
        <taxon>IRL clade</taxon>
        <taxon>Trifolieae</taxon>
        <taxon>Trifolium</taxon>
    </lineage>
</organism>
<dbReference type="Proteomes" id="UP000265520">
    <property type="component" value="Unassembled WGS sequence"/>
</dbReference>
<proteinExistence type="predicted"/>
<dbReference type="EMBL" id="LXQA010112892">
    <property type="protein sequence ID" value="MCI19025.1"/>
    <property type="molecule type" value="Genomic_DNA"/>
</dbReference>
<evidence type="ECO:0000313" key="2">
    <source>
        <dbReference type="Proteomes" id="UP000265520"/>
    </source>
</evidence>
<evidence type="ECO:0000313" key="1">
    <source>
        <dbReference type="EMBL" id="MCI19025.1"/>
    </source>
</evidence>
<keyword evidence="2" id="KW-1185">Reference proteome</keyword>
<reference evidence="1 2" key="1">
    <citation type="journal article" date="2018" name="Front. Plant Sci.">
        <title>Red Clover (Trifolium pratense) and Zigzag Clover (T. medium) - A Picture of Genomic Similarities and Differences.</title>
        <authorList>
            <person name="Dluhosova J."/>
            <person name="Istvanek J."/>
            <person name="Nedelnik J."/>
            <person name="Repkova J."/>
        </authorList>
    </citation>
    <scope>NUCLEOTIDE SEQUENCE [LARGE SCALE GENOMIC DNA]</scope>
    <source>
        <strain evidence="2">cv. 10/8</strain>
        <tissue evidence="1">Leaf</tissue>
    </source>
</reference>
<protein>
    <submittedName>
        <fullName evidence="1">Uncharacterized protein</fullName>
    </submittedName>
</protein>
<accession>A0A392Q700</accession>
<sequence length="112" mass="12058">MYRSQSTQGLISKGKSIPQLVGRAMALSGRSAPGTDGPPFLRYGKHVGIKAIRTLSHKSLALANGMPKIKHVTTKQVTLMSIELAMMDLEMKWTLSVLVSEFGGDDCVMVPG</sequence>
<comment type="caution">
    <text evidence="1">The sequence shown here is derived from an EMBL/GenBank/DDBJ whole genome shotgun (WGS) entry which is preliminary data.</text>
</comment>
<name>A0A392Q700_9FABA</name>
<dbReference type="AlphaFoldDB" id="A0A392Q700"/>